<accession>A0ABU9RII0</accession>
<evidence type="ECO:0008006" key="3">
    <source>
        <dbReference type="Google" id="ProtNLM"/>
    </source>
</evidence>
<evidence type="ECO:0000313" key="1">
    <source>
        <dbReference type="EMBL" id="MEM5419863.1"/>
    </source>
</evidence>
<name>A0ABU9RII0_9BURK</name>
<comment type="caution">
    <text evidence="1">The sequence shown here is derived from an EMBL/GenBank/DDBJ whole genome shotgun (WGS) entry which is preliminary data.</text>
</comment>
<sequence length="75" mass="8709">MGWNVRFTDYRGYDLHSETLECPNEMWVWRAKVSRGPEREIASSEDLKTSHRTRDDAESAGFAWGRAMVDEILMG</sequence>
<dbReference type="RefSeq" id="WP_069267558.1">
    <property type="nucleotide sequence ID" value="NZ_JAYMRV010000001.1"/>
</dbReference>
<proteinExistence type="predicted"/>
<protein>
    <recommendedName>
        <fullName evidence="3">Transposase</fullName>
    </recommendedName>
</protein>
<keyword evidence="2" id="KW-1185">Reference proteome</keyword>
<reference evidence="1 2" key="1">
    <citation type="submission" date="2024-01" db="EMBL/GenBank/DDBJ databases">
        <title>The diversity of rhizobia nodulating Mimosa spp. in eleven states of Brazil covering several biomes is determined by host plant, location, and edaphic factors.</title>
        <authorList>
            <person name="Rouws L."/>
            <person name="Barauna A."/>
            <person name="Beukes C."/>
            <person name="De Faria S.M."/>
            <person name="Gross E."/>
            <person name="Dos Reis Junior F.B."/>
            <person name="Simon M."/>
            <person name="Maluk M."/>
            <person name="Odee D.W."/>
            <person name="Kenicer G."/>
            <person name="Young J.P.W."/>
            <person name="Reis V.M."/>
            <person name="Zilli J."/>
            <person name="James E.K."/>
        </authorList>
    </citation>
    <scope>NUCLEOTIDE SEQUENCE [LARGE SCALE GENOMIC DNA]</scope>
    <source>
        <strain evidence="1 2">JPY167</strain>
    </source>
</reference>
<gene>
    <name evidence="1" type="ORF">VSR73_02095</name>
</gene>
<organism evidence="1 2">
    <name type="scientific">Paraburkholderia ferrariae</name>
    <dbReference type="NCBI Taxonomy" id="386056"/>
    <lineage>
        <taxon>Bacteria</taxon>
        <taxon>Pseudomonadati</taxon>
        <taxon>Pseudomonadota</taxon>
        <taxon>Betaproteobacteria</taxon>
        <taxon>Burkholderiales</taxon>
        <taxon>Burkholderiaceae</taxon>
        <taxon>Paraburkholderia</taxon>
    </lineage>
</organism>
<dbReference type="Proteomes" id="UP001489897">
    <property type="component" value="Unassembled WGS sequence"/>
</dbReference>
<dbReference type="EMBL" id="JAYMRV010000001">
    <property type="protein sequence ID" value="MEM5419863.1"/>
    <property type="molecule type" value="Genomic_DNA"/>
</dbReference>
<evidence type="ECO:0000313" key="2">
    <source>
        <dbReference type="Proteomes" id="UP001489897"/>
    </source>
</evidence>